<dbReference type="InterPro" id="IPR047057">
    <property type="entry name" value="MerR_fam"/>
</dbReference>
<dbReference type="SUPFAM" id="SSF46955">
    <property type="entry name" value="Putative DNA-binding domain"/>
    <property type="match status" value="1"/>
</dbReference>
<dbReference type="GO" id="GO:0003677">
    <property type="term" value="F:DNA binding"/>
    <property type="evidence" value="ECO:0007669"/>
    <property type="project" value="UniProtKB-KW"/>
</dbReference>
<dbReference type="Gene3D" id="1.10.1660.10">
    <property type="match status" value="1"/>
</dbReference>
<organism evidence="3 4">
    <name type="scientific">Tsukamurella sputi</name>
    <dbReference type="NCBI Taxonomy" id="2591848"/>
    <lineage>
        <taxon>Bacteria</taxon>
        <taxon>Bacillati</taxon>
        <taxon>Actinomycetota</taxon>
        <taxon>Actinomycetes</taxon>
        <taxon>Mycobacteriales</taxon>
        <taxon>Tsukamurellaceae</taxon>
        <taxon>Tsukamurella</taxon>
    </lineage>
</organism>
<sequence length="133" mass="14482">MPASVNVKNEGVFVRIGEFAALTGISERSLRHFEDVGLVVPDRAANGYRDYSHDLIGRAEEVRDLVSAGIPTRLVADVLAAASGAGGISAEHLDPDARRAVEDEWERMCRCVECIAARRDALRAYLDGDDLRS</sequence>
<evidence type="ECO:0000313" key="3">
    <source>
        <dbReference type="EMBL" id="TWS21908.1"/>
    </source>
</evidence>
<dbReference type="SMART" id="SM00422">
    <property type="entry name" value="HTH_MERR"/>
    <property type="match status" value="1"/>
</dbReference>
<comment type="caution">
    <text evidence="3">The sequence shown here is derived from an EMBL/GenBank/DDBJ whole genome shotgun (WGS) entry which is preliminary data.</text>
</comment>
<protein>
    <submittedName>
        <fullName evidence="3">MerR family transcriptional regulator</fullName>
    </submittedName>
</protein>
<dbReference type="GO" id="GO:0003700">
    <property type="term" value="F:DNA-binding transcription factor activity"/>
    <property type="evidence" value="ECO:0007669"/>
    <property type="project" value="InterPro"/>
</dbReference>
<dbReference type="PANTHER" id="PTHR30204:SF93">
    <property type="entry name" value="HTH MERR-TYPE DOMAIN-CONTAINING PROTEIN"/>
    <property type="match status" value="1"/>
</dbReference>
<reference evidence="3 4" key="1">
    <citation type="submission" date="2019-06" db="EMBL/GenBank/DDBJ databases">
        <authorList>
            <person name="Teng J.L.L."/>
            <person name="Lee H.H."/>
            <person name="Lau S.K.P."/>
            <person name="Woo P.C.Y."/>
        </authorList>
    </citation>
    <scope>NUCLEOTIDE SEQUENCE [LARGE SCALE GENOMIC DNA]</scope>
    <source>
        <strain evidence="3 4">HKU70</strain>
    </source>
</reference>
<feature type="domain" description="HTH merR-type" evidence="2">
    <location>
        <begin position="15"/>
        <end position="81"/>
    </location>
</feature>
<accession>A0A5C5RGV3</accession>
<evidence type="ECO:0000256" key="1">
    <source>
        <dbReference type="ARBA" id="ARBA00023125"/>
    </source>
</evidence>
<proteinExistence type="predicted"/>
<dbReference type="InterPro" id="IPR009061">
    <property type="entry name" value="DNA-bd_dom_put_sf"/>
</dbReference>
<name>A0A5C5RGV3_9ACTN</name>
<dbReference type="PROSITE" id="PS50937">
    <property type="entry name" value="HTH_MERR_2"/>
    <property type="match status" value="1"/>
</dbReference>
<keyword evidence="4" id="KW-1185">Reference proteome</keyword>
<keyword evidence="1" id="KW-0238">DNA-binding</keyword>
<dbReference type="AlphaFoldDB" id="A0A5C5RGV3"/>
<dbReference type="InterPro" id="IPR000551">
    <property type="entry name" value="MerR-type_HTH_dom"/>
</dbReference>
<evidence type="ECO:0000259" key="2">
    <source>
        <dbReference type="PROSITE" id="PS50937"/>
    </source>
</evidence>
<dbReference type="EMBL" id="VIGV01000014">
    <property type="protein sequence ID" value="TWS21908.1"/>
    <property type="molecule type" value="Genomic_DNA"/>
</dbReference>
<gene>
    <name evidence="3" type="ORF">FK268_22215</name>
</gene>
<reference evidence="3 4" key="2">
    <citation type="submission" date="2019-08" db="EMBL/GenBank/DDBJ databases">
        <title>Tsukamurella conjunctivitidis sp. nov., Tsukamurella assacharolytica sp. nov. and Tsukamurella sputae sp. nov. isolated from patients with conjunctivitis, bacteraemia (lymphoma) and respiratory infection (sputum) in Hong Kong.</title>
        <authorList>
            <person name="Fok K.M.N."/>
            <person name="Fong J.Y.H."/>
        </authorList>
    </citation>
    <scope>NUCLEOTIDE SEQUENCE [LARGE SCALE GENOMIC DNA]</scope>
    <source>
        <strain evidence="3 4">HKU70</strain>
    </source>
</reference>
<dbReference type="Pfam" id="PF13411">
    <property type="entry name" value="MerR_1"/>
    <property type="match status" value="1"/>
</dbReference>
<dbReference type="PANTHER" id="PTHR30204">
    <property type="entry name" value="REDOX-CYCLING DRUG-SENSING TRANSCRIPTIONAL ACTIVATOR SOXR"/>
    <property type="match status" value="1"/>
</dbReference>
<evidence type="ECO:0000313" key="4">
    <source>
        <dbReference type="Proteomes" id="UP000319792"/>
    </source>
</evidence>
<dbReference type="Proteomes" id="UP000319792">
    <property type="component" value="Unassembled WGS sequence"/>
</dbReference>